<dbReference type="EMBL" id="RJKL01000001">
    <property type="protein sequence ID" value="ROP30981.1"/>
    <property type="molecule type" value="Genomic_DNA"/>
</dbReference>
<dbReference type="AlphaFoldDB" id="A0A3N1GLC6"/>
<evidence type="ECO:0000259" key="1">
    <source>
        <dbReference type="Pfam" id="PF17844"/>
    </source>
</evidence>
<dbReference type="InterPro" id="IPR041629">
    <property type="entry name" value="SCP_3"/>
</dbReference>
<dbReference type="Proteomes" id="UP000271683">
    <property type="component" value="Unassembled WGS sequence"/>
</dbReference>
<feature type="domain" description="Bacterial SCP orthologue" evidence="1">
    <location>
        <begin position="50"/>
        <end position="142"/>
    </location>
</feature>
<name>A0A3N1GLC6_9ACTN</name>
<comment type="caution">
    <text evidence="2">The sequence shown here is derived from an EMBL/GenBank/DDBJ whole genome shotgun (WGS) entry which is preliminary data.</text>
</comment>
<dbReference type="Pfam" id="PF17844">
    <property type="entry name" value="SCP_3"/>
    <property type="match status" value="1"/>
</dbReference>
<protein>
    <recommendedName>
        <fullName evidence="1">Bacterial SCP orthologue domain-containing protein</fullName>
    </recommendedName>
</protein>
<evidence type="ECO:0000313" key="2">
    <source>
        <dbReference type="EMBL" id="ROP30981.1"/>
    </source>
</evidence>
<gene>
    <name evidence="2" type="ORF">EDD30_3866</name>
</gene>
<evidence type="ECO:0000313" key="3">
    <source>
        <dbReference type="Proteomes" id="UP000271683"/>
    </source>
</evidence>
<dbReference type="Gene3D" id="3.30.1050.40">
    <property type="match status" value="1"/>
</dbReference>
<organism evidence="2 3">
    <name type="scientific">Couchioplanes caeruleus</name>
    <dbReference type="NCBI Taxonomy" id="56438"/>
    <lineage>
        <taxon>Bacteria</taxon>
        <taxon>Bacillati</taxon>
        <taxon>Actinomycetota</taxon>
        <taxon>Actinomycetes</taxon>
        <taxon>Micromonosporales</taxon>
        <taxon>Micromonosporaceae</taxon>
        <taxon>Couchioplanes</taxon>
    </lineage>
</organism>
<reference evidence="2 3" key="1">
    <citation type="submission" date="2018-11" db="EMBL/GenBank/DDBJ databases">
        <title>Sequencing the genomes of 1000 actinobacteria strains.</title>
        <authorList>
            <person name="Klenk H.-P."/>
        </authorList>
    </citation>
    <scope>NUCLEOTIDE SEQUENCE [LARGE SCALE GENOMIC DNA]</scope>
    <source>
        <strain evidence="2 3">DSM 43634</strain>
    </source>
</reference>
<sequence>MPCRRSSARPRAAGLCPFAGSYCPDVSPAHNKSESVGAALDALDGGVEPDRTVLRDAVRALLSELARTAPGRSVEVRIPPFGAIQCVPGPRHTRGTPPNVVETDPLTWLLVATGRLGWADAVDSGRVRASGIRTDLAPYLPVHPS</sequence>
<proteinExistence type="predicted"/>
<accession>A0A3N1GLC6</accession>